<protein>
    <submittedName>
        <fullName evidence="4">AsmA family protein</fullName>
    </submittedName>
</protein>
<dbReference type="InterPro" id="IPR007844">
    <property type="entry name" value="AsmA"/>
</dbReference>
<dbReference type="GO" id="GO:0090313">
    <property type="term" value="P:regulation of protein targeting to membrane"/>
    <property type="evidence" value="ECO:0007669"/>
    <property type="project" value="TreeGrafter"/>
</dbReference>
<reference evidence="4 5" key="1">
    <citation type="submission" date="2019-06" db="EMBL/GenBank/DDBJ databases">
        <title>The draft genome of Rhizobium smilacinae PTYR-5.</title>
        <authorList>
            <person name="Liu L."/>
            <person name="Li L."/>
            <person name="Zhang X."/>
        </authorList>
    </citation>
    <scope>NUCLEOTIDE SEQUENCE [LARGE SCALE GENOMIC DNA]</scope>
    <source>
        <strain evidence="4 5">PTYR-5</strain>
    </source>
</reference>
<keyword evidence="2" id="KW-0812">Transmembrane</keyword>
<evidence type="ECO:0000256" key="2">
    <source>
        <dbReference type="SAM" id="Phobius"/>
    </source>
</evidence>
<sequence length="1222" mass="130007">MFGRVMVAIGGLIVLVLFAALIAPFFLNWSSFRVEFEQQASRMLGKKVSVHGDVDARILPFPSITLHDVRVGQDLDGQPLAQIASFSMDMELAPFLSGEARIFDMRIENPTVRVHVLKDGTFDWMRGSRPAIPTRVVVIEDVHVSNAAVSVIDEQSGRTRNLTGLTAEMSAASLAGPWRGDGNAILDGEEARFSLITGTVDAEARRLPLRLRLWPEEEPLEVNLEGELTLADNVPTYAGSFTANVLQEEDETEPVSAPPPGPRVKGGFEITNDRIRVADYRLEVGALNDPYVVTGEATLDTGSKQEFLLTAEGQQIDVNKLGQQGTRGKTGRDAAASAQRRLQAFVEMAASIPIPQVPGRASLKLPAVILNDTTIRDIQLDVRPADGGWTVDKAIATLPGRTRMEAGGALVLQGSPSFKGNVLFASTQPSGLADWLSGRVDPAIRQLRTAGFSSKVDLTSDIQRFDDLELAIGPATLQGSLERQSQGAHSPGLSVNLSGDEIDLDAMRALASLVTGEDAGRSVLDHRLEAKLKAQKFTASGVVAENVDTAFTMAGGVLSLGHLSVGDIAGSRISAEGEIEGSLLEYRGIAKVHFQSKDPTAFMAMLKQQLPTHPVLDRLSANAAFYSDTDLTADLTIGQDTGGAVVKIAGAINGSAVKADVDLPTLFNLTGGDEMAITASLDNPKSEILLGQAGLDILPFGGDGPGNLALDVRKSSDKPARAKLSFRTERTSATASGDISLMANDFAEGQGHIELKSQNIEPYLLLTGIGIPQFGGGLPLDLQADFALSDKSIEVTSLRGDADGNHIEGRLSIDRSAPNLKADGALAVDTLDLAWLGDAVFGPAVEPGNGKPSAEPFSLPVFGDNQVSLDMKAKAFHAGELGSITNFSARLGHRGGGISLDDVVGDWQSGKIAGKLLISNGNGTGILQTKLRVENADLSSLVWRNDDHPVASGRVSFEASAEASGGSMRDLAAALSGSGDVQLSGLTVRGINADLLEHMMASADATKGEMKETEVGRQVAGLVHQGSVDLGQIRVPFSISGGELRVQEIRSPAGGLILAAEGNTSVFEHGMNATVAVTYHPGDEAVAGGDPTVRLLYSGDRTAPRERVDVSALTNFLSLRAYEQERRRVEMLQSSVLEKQRLRREVSLYNFRATERAAEKARLEAEERQRQAMIEAARAAEQERQRKASELQLTVPPTNENLQPGNQSIRPFGEGNLPGIGQ</sequence>
<keyword evidence="2" id="KW-1133">Transmembrane helix</keyword>
<evidence type="ECO:0000313" key="4">
    <source>
        <dbReference type="EMBL" id="TNM62228.1"/>
    </source>
</evidence>
<dbReference type="PANTHER" id="PTHR30441:SF4">
    <property type="entry name" value="PROTEIN ASMA"/>
    <property type="match status" value="1"/>
</dbReference>
<dbReference type="InterPro" id="IPR052894">
    <property type="entry name" value="AsmA-related"/>
</dbReference>
<dbReference type="GO" id="GO:0005886">
    <property type="term" value="C:plasma membrane"/>
    <property type="evidence" value="ECO:0007669"/>
    <property type="project" value="TreeGrafter"/>
</dbReference>
<gene>
    <name evidence="4" type="ORF">FHP24_19275</name>
</gene>
<dbReference type="RefSeq" id="WP_139677854.1">
    <property type="nucleotide sequence ID" value="NZ_VDMN01000004.1"/>
</dbReference>
<dbReference type="EMBL" id="VDMN01000004">
    <property type="protein sequence ID" value="TNM62228.1"/>
    <property type="molecule type" value="Genomic_DNA"/>
</dbReference>
<dbReference type="InterPro" id="IPR017023">
    <property type="entry name" value="UCP034039"/>
</dbReference>
<dbReference type="OrthoDB" id="9816380at2"/>
<feature type="region of interest" description="Disordered" evidence="1">
    <location>
        <begin position="1182"/>
        <end position="1222"/>
    </location>
</feature>
<feature type="transmembrane region" description="Helical" evidence="2">
    <location>
        <begin position="7"/>
        <end position="27"/>
    </location>
</feature>
<keyword evidence="5" id="KW-1185">Reference proteome</keyword>
<comment type="caution">
    <text evidence="4">The sequence shown here is derived from an EMBL/GenBank/DDBJ whole genome shotgun (WGS) entry which is preliminary data.</text>
</comment>
<proteinExistence type="predicted"/>
<organism evidence="4 5">
    <name type="scientific">Aliirhizobium smilacinae</name>
    <dbReference type="NCBI Taxonomy" id="1395944"/>
    <lineage>
        <taxon>Bacteria</taxon>
        <taxon>Pseudomonadati</taxon>
        <taxon>Pseudomonadota</taxon>
        <taxon>Alphaproteobacteria</taxon>
        <taxon>Hyphomicrobiales</taxon>
        <taxon>Rhizobiaceae</taxon>
        <taxon>Aliirhizobium</taxon>
    </lineage>
</organism>
<evidence type="ECO:0000259" key="3">
    <source>
        <dbReference type="Pfam" id="PF05170"/>
    </source>
</evidence>
<evidence type="ECO:0000256" key="1">
    <source>
        <dbReference type="SAM" id="MobiDB-lite"/>
    </source>
</evidence>
<accession>A0A5C4XFW9</accession>
<dbReference type="Proteomes" id="UP000311605">
    <property type="component" value="Unassembled WGS sequence"/>
</dbReference>
<dbReference type="AlphaFoldDB" id="A0A5C4XFW9"/>
<dbReference type="PIRSF" id="PIRSF034039">
    <property type="entry name" value="UCP034039"/>
    <property type="match status" value="1"/>
</dbReference>
<evidence type="ECO:0000313" key="5">
    <source>
        <dbReference type="Proteomes" id="UP000311605"/>
    </source>
</evidence>
<name>A0A5C4XFW9_9HYPH</name>
<dbReference type="PANTHER" id="PTHR30441">
    <property type="entry name" value="DUF748 DOMAIN-CONTAINING PROTEIN"/>
    <property type="match status" value="1"/>
</dbReference>
<dbReference type="Pfam" id="PF05170">
    <property type="entry name" value="AsmA"/>
    <property type="match status" value="1"/>
</dbReference>
<keyword evidence="2" id="KW-0472">Membrane</keyword>
<feature type="compositionally biased region" description="Polar residues" evidence="1">
    <location>
        <begin position="1191"/>
        <end position="1209"/>
    </location>
</feature>
<feature type="domain" description="AsmA" evidence="3">
    <location>
        <begin position="8"/>
        <end position="172"/>
    </location>
</feature>